<dbReference type="Proteomes" id="UP000664628">
    <property type="component" value="Unassembled WGS sequence"/>
</dbReference>
<organism evidence="2 3">
    <name type="scientific">Fibrella forsythiae</name>
    <dbReference type="NCBI Taxonomy" id="2817061"/>
    <lineage>
        <taxon>Bacteria</taxon>
        <taxon>Pseudomonadati</taxon>
        <taxon>Bacteroidota</taxon>
        <taxon>Cytophagia</taxon>
        <taxon>Cytophagales</taxon>
        <taxon>Spirosomataceae</taxon>
        <taxon>Fibrella</taxon>
    </lineage>
</organism>
<dbReference type="RefSeq" id="WP_207331655.1">
    <property type="nucleotide sequence ID" value="NZ_JAFMYW010000008.1"/>
</dbReference>
<evidence type="ECO:0000313" key="2">
    <source>
        <dbReference type="EMBL" id="MBO0951711.1"/>
    </source>
</evidence>
<evidence type="ECO:0008006" key="4">
    <source>
        <dbReference type="Google" id="ProtNLM"/>
    </source>
</evidence>
<proteinExistence type="predicted"/>
<comment type="caution">
    <text evidence="2">The sequence shown here is derived from an EMBL/GenBank/DDBJ whole genome shotgun (WGS) entry which is preliminary data.</text>
</comment>
<keyword evidence="1" id="KW-0812">Transmembrane</keyword>
<sequence length="561" mass="61179">MTIPPLDWNVAETWLLAALLLVLLVMPIWLISRKSGVGTNRKAIRIGLHGLLWLAVLGLWLQPRWQQTLPSGKLLIAADNVPADQVRATAASLGIRTTLTASEFRTLTTNVPVDTVWLLGQDFPGNELAKLARQVVIWNPYNVPGQFQQIHWNGIVRQGERQTVSGRINTAEGGMLRLRFGQKTVDSTRLAANDQSFRLSYVAFSQGRTQLTLALDKTVLDTLRFMARPAEKLRVRFVLDAPDFETRALADWLGQQGNAVELTNRLSKGIGSELTINKATTSALPDLVVTDPANVTNQAVSKALAAGKSVLVINLTRPDVEVTAINRALRTGLQVRRIPGKDTVRISPDLTALPFRFQPVPGTLPVAGYPVAVQLGSGRVAVSLLTETFQLRLSGDTTTYARLWQSVLAQLRPVGKNNIQVEAPVLTHQPAHFKVNNAGTLPARLRVGTDTLPLQPDPINTRSYKATGRFATSGWLPVQDTLALYAYGDVPTGSPASNGVSAAAQREQIAGWVRTHRRYDVTPGQIGAATARTIEKAIPDWGWLLAIALLLSSLWIEPKLG</sequence>
<keyword evidence="1" id="KW-1133">Transmembrane helix</keyword>
<protein>
    <recommendedName>
        <fullName evidence="4">Aerotolerance regulator N-terminal domain-containing protein</fullName>
    </recommendedName>
</protein>
<reference evidence="2 3" key="1">
    <citation type="submission" date="2021-03" db="EMBL/GenBank/DDBJ databases">
        <title>Fibrella sp. HMF5405 genome sequencing and assembly.</title>
        <authorList>
            <person name="Kang H."/>
            <person name="Kim H."/>
            <person name="Bae S."/>
            <person name="Joh K."/>
        </authorList>
    </citation>
    <scope>NUCLEOTIDE SEQUENCE [LARGE SCALE GENOMIC DNA]</scope>
    <source>
        <strain evidence="2 3">HMF5405</strain>
    </source>
</reference>
<keyword evidence="1" id="KW-0472">Membrane</keyword>
<dbReference type="EMBL" id="JAFMYW010000008">
    <property type="protein sequence ID" value="MBO0951711.1"/>
    <property type="molecule type" value="Genomic_DNA"/>
</dbReference>
<name>A0ABS3JNY0_9BACT</name>
<feature type="transmembrane region" description="Helical" evidence="1">
    <location>
        <begin position="43"/>
        <end position="61"/>
    </location>
</feature>
<evidence type="ECO:0000313" key="3">
    <source>
        <dbReference type="Proteomes" id="UP000664628"/>
    </source>
</evidence>
<feature type="transmembrane region" description="Helical" evidence="1">
    <location>
        <begin position="14"/>
        <end position="31"/>
    </location>
</feature>
<keyword evidence="3" id="KW-1185">Reference proteome</keyword>
<gene>
    <name evidence="2" type="ORF">J2I46_24215</name>
</gene>
<accession>A0ABS3JNY0</accession>
<evidence type="ECO:0000256" key="1">
    <source>
        <dbReference type="SAM" id="Phobius"/>
    </source>
</evidence>